<dbReference type="SUPFAM" id="SSF56300">
    <property type="entry name" value="Metallo-dependent phosphatases"/>
    <property type="match status" value="1"/>
</dbReference>
<dbReference type="AlphaFoldDB" id="A0A4U8Z580"/>
<dbReference type="InterPro" id="IPR029052">
    <property type="entry name" value="Metallo-depent_PP-like"/>
</dbReference>
<sequence length="412" mass="45202">MRFRFIHAADLHLDSPLLGLSKKSQDFAARVDDASRRAFDNLVALAIEEECRLVVIAGDVFDGQWRDYRTGQFFADRMRRLSENGVRVVMIFGNHDAENRFASRLELSVNVSVLPSKQPGTVLIDEIETAVHGQSFAQREVLDNIALAYPRPIAGRFNIGLLHTAGSGREGHASYAPCSLEQLANHGYHYWALGHIHAREQLWDSPPIIFPGNLQARSIKETGAKGVTLVTVEDGAVASLEHRPLDVVRFAAETIDVSGLADREELFAAIRRQAEAAFATAEDRALALRVKLTGASALHADLMTDARNLREEVETLLASIASDIWLEKLAIETAPPPLRAGVDPTIAGGLRLAIDELAESGWLRERLSARLADIKTKLPASAHQDELLAELKAEGCERARALALALIEKGQR</sequence>
<dbReference type="PANTHER" id="PTHR30337:SF7">
    <property type="entry name" value="PHOSPHOESTERASE"/>
    <property type="match status" value="1"/>
</dbReference>
<gene>
    <name evidence="3" type="ORF">MTUNDRAET4_3769</name>
</gene>
<dbReference type="PIRSF" id="PIRSF033091">
    <property type="entry name" value="Pesterase_YhaO"/>
    <property type="match status" value="1"/>
</dbReference>
<feature type="domain" description="Calcineurin-like phosphoesterase" evidence="2">
    <location>
        <begin position="3"/>
        <end position="198"/>
    </location>
</feature>
<dbReference type="InterPro" id="IPR004843">
    <property type="entry name" value="Calcineurin-like_PHP"/>
</dbReference>
<accession>A0A4U8Z580</accession>
<dbReference type="InterPro" id="IPR014576">
    <property type="entry name" value="Pesterase_YhaO"/>
</dbReference>
<dbReference type="CDD" id="cd00840">
    <property type="entry name" value="MPP_Mre11_N"/>
    <property type="match status" value="1"/>
</dbReference>
<evidence type="ECO:0000313" key="4">
    <source>
        <dbReference type="Proteomes" id="UP000294360"/>
    </source>
</evidence>
<dbReference type="InterPro" id="IPR050535">
    <property type="entry name" value="DNA_Repair-Maintenance_Comp"/>
</dbReference>
<dbReference type="EMBL" id="LR536450">
    <property type="protein sequence ID" value="VFU10656.1"/>
    <property type="molecule type" value="Genomic_DNA"/>
</dbReference>
<dbReference type="Proteomes" id="UP000294360">
    <property type="component" value="Chromosome"/>
</dbReference>
<keyword evidence="1" id="KW-0378">Hydrolase</keyword>
<dbReference type="PANTHER" id="PTHR30337">
    <property type="entry name" value="COMPONENT OF ATP-DEPENDENT DSDNA EXONUCLEASE"/>
    <property type="match status" value="1"/>
</dbReference>
<dbReference type="Pfam" id="PF00149">
    <property type="entry name" value="Metallophos"/>
    <property type="match status" value="1"/>
</dbReference>
<evidence type="ECO:0000259" key="2">
    <source>
        <dbReference type="Pfam" id="PF00149"/>
    </source>
</evidence>
<evidence type="ECO:0000313" key="3">
    <source>
        <dbReference type="EMBL" id="VFU10656.1"/>
    </source>
</evidence>
<keyword evidence="3" id="KW-0540">Nuclease</keyword>
<dbReference type="GO" id="GO:0004527">
    <property type="term" value="F:exonuclease activity"/>
    <property type="evidence" value="ECO:0007669"/>
    <property type="project" value="UniProtKB-KW"/>
</dbReference>
<dbReference type="OrthoDB" id="9773856at2"/>
<evidence type="ECO:0000256" key="1">
    <source>
        <dbReference type="ARBA" id="ARBA00022801"/>
    </source>
</evidence>
<name>A0A4U8Z580_METTU</name>
<dbReference type="InterPro" id="IPR041796">
    <property type="entry name" value="Mre11_N"/>
</dbReference>
<dbReference type="KEGG" id="mtun:MTUNDRAET4_3769"/>
<dbReference type="RefSeq" id="WP_134491467.1">
    <property type="nucleotide sequence ID" value="NZ_CP139089.1"/>
</dbReference>
<protein>
    <submittedName>
        <fullName evidence="3">DNA repair exonuclease</fullName>
    </submittedName>
</protein>
<dbReference type="Gene3D" id="3.60.21.10">
    <property type="match status" value="1"/>
</dbReference>
<keyword evidence="3" id="KW-0269">Exonuclease</keyword>
<reference evidence="3 4" key="1">
    <citation type="submission" date="2019-03" db="EMBL/GenBank/DDBJ databases">
        <authorList>
            <person name="Kox A.R. M."/>
        </authorList>
    </citation>
    <scope>NUCLEOTIDE SEQUENCE [LARGE SCALE GENOMIC DNA]</scope>
    <source>
        <strain evidence="3">MTUNDRAET4 annotated genome</strain>
    </source>
</reference>
<proteinExistence type="predicted"/>
<organism evidence="3 4">
    <name type="scientific">Methylocella tundrae</name>
    <dbReference type="NCBI Taxonomy" id="227605"/>
    <lineage>
        <taxon>Bacteria</taxon>
        <taxon>Pseudomonadati</taxon>
        <taxon>Pseudomonadota</taxon>
        <taxon>Alphaproteobacteria</taxon>
        <taxon>Hyphomicrobiales</taxon>
        <taxon>Beijerinckiaceae</taxon>
        <taxon>Methylocella</taxon>
    </lineage>
</organism>